<comment type="subcellular location">
    <subcellularLocation>
        <location evidence="1">Cell membrane</location>
        <topology evidence="1">Peripheral membrane protein</topology>
        <orientation evidence="1">Cytoplasmic side</orientation>
    </subcellularLocation>
</comment>
<evidence type="ECO:0000256" key="2">
    <source>
        <dbReference type="ARBA" id="ARBA00010004"/>
    </source>
</evidence>
<dbReference type="GO" id="GO:0006935">
    <property type="term" value="P:chemotaxis"/>
    <property type="evidence" value="ECO:0007669"/>
    <property type="project" value="UniProtKB-KW"/>
</dbReference>
<reference evidence="13" key="1">
    <citation type="submission" date="2016-10" db="EMBL/GenBank/DDBJ databases">
        <authorList>
            <person name="Varghese N."/>
            <person name="Submissions S."/>
        </authorList>
    </citation>
    <scope>NUCLEOTIDE SEQUENCE [LARGE SCALE GENOMIC DNA]</scope>
    <source>
        <strain evidence="13">DSM 8987</strain>
    </source>
</reference>
<dbReference type="Gene3D" id="1.10.287.1700">
    <property type="match status" value="1"/>
</dbReference>
<keyword evidence="12" id="KW-0969">Cilium</keyword>
<dbReference type="AlphaFoldDB" id="A0A1G7BK99"/>
<proteinExistence type="inferred from homology"/>
<dbReference type="InterPro" id="IPR012823">
    <property type="entry name" value="Flagell_FliJ"/>
</dbReference>
<evidence type="ECO:0000256" key="9">
    <source>
        <dbReference type="ARBA" id="ARBA00023136"/>
    </source>
</evidence>
<keyword evidence="4" id="KW-0813">Transport</keyword>
<dbReference type="Pfam" id="PF02050">
    <property type="entry name" value="FliJ"/>
    <property type="match status" value="1"/>
</dbReference>
<dbReference type="STRING" id="57664.SAMN05661003_10678"/>
<keyword evidence="7" id="KW-1005">Bacterial flagellum biogenesis</keyword>
<keyword evidence="8" id="KW-0653">Protein transport</keyword>
<keyword evidence="5" id="KW-1003">Cell membrane</keyword>
<evidence type="ECO:0000256" key="5">
    <source>
        <dbReference type="ARBA" id="ARBA00022475"/>
    </source>
</evidence>
<evidence type="ECO:0000313" key="13">
    <source>
        <dbReference type="Proteomes" id="UP000243205"/>
    </source>
</evidence>
<dbReference type="GO" id="GO:0005886">
    <property type="term" value="C:plasma membrane"/>
    <property type="evidence" value="ECO:0007669"/>
    <property type="project" value="UniProtKB-SubCell"/>
</dbReference>
<protein>
    <recommendedName>
        <fullName evidence="3">Flagellar FliJ protein</fullName>
    </recommendedName>
</protein>
<dbReference type="Proteomes" id="UP000243205">
    <property type="component" value="Unassembled WGS sequence"/>
</dbReference>
<evidence type="ECO:0000256" key="10">
    <source>
        <dbReference type="ARBA" id="ARBA00023225"/>
    </source>
</evidence>
<dbReference type="RefSeq" id="WP_092078009.1">
    <property type="nucleotide sequence ID" value="NZ_CALFZY010000006.1"/>
</dbReference>
<dbReference type="GO" id="GO:0071973">
    <property type="term" value="P:bacterial-type flagellum-dependent cell motility"/>
    <property type="evidence" value="ECO:0007669"/>
    <property type="project" value="InterPro"/>
</dbReference>
<dbReference type="OrthoDB" id="5402017at2"/>
<evidence type="ECO:0000256" key="11">
    <source>
        <dbReference type="SAM" id="Coils"/>
    </source>
</evidence>
<evidence type="ECO:0000256" key="7">
    <source>
        <dbReference type="ARBA" id="ARBA00022795"/>
    </source>
</evidence>
<dbReference type="GO" id="GO:0009288">
    <property type="term" value="C:bacterial-type flagellum"/>
    <property type="evidence" value="ECO:0007669"/>
    <property type="project" value="InterPro"/>
</dbReference>
<dbReference type="GO" id="GO:0044781">
    <property type="term" value="P:bacterial-type flagellum organization"/>
    <property type="evidence" value="ECO:0007669"/>
    <property type="project" value="UniProtKB-KW"/>
</dbReference>
<dbReference type="GO" id="GO:0015031">
    <property type="term" value="P:protein transport"/>
    <property type="evidence" value="ECO:0007669"/>
    <property type="project" value="UniProtKB-KW"/>
</dbReference>
<evidence type="ECO:0000256" key="1">
    <source>
        <dbReference type="ARBA" id="ARBA00004413"/>
    </source>
</evidence>
<feature type="coiled-coil region" evidence="11">
    <location>
        <begin position="25"/>
        <end position="137"/>
    </location>
</feature>
<evidence type="ECO:0000256" key="3">
    <source>
        <dbReference type="ARBA" id="ARBA00020392"/>
    </source>
</evidence>
<name>A0A1G7BK99_9BACT</name>
<dbReference type="NCBIfam" id="TIGR02473">
    <property type="entry name" value="flagell_FliJ"/>
    <property type="match status" value="1"/>
</dbReference>
<evidence type="ECO:0000313" key="12">
    <source>
        <dbReference type="EMBL" id="SDE27403.1"/>
    </source>
</evidence>
<gene>
    <name evidence="12" type="ORF">SAMN05661003_10678</name>
</gene>
<dbReference type="EMBL" id="FNAQ01000006">
    <property type="protein sequence ID" value="SDE27403.1"/>
    <property type="molecule type" value="Genomic_DNA"/>
</dbReference>
<evidence type="ECO:0000256" key="6">
    <source>
        <dbReference type="ARBA" id="ARBA00022500"/>
    </source>
</evidence>
<evidence type="ECO:0000256" key="4">
    <source>
        <dbReference type="ARBA" id="ARBA00022448"/>
    </source>
</evidence>
<evidence type="ECO:0000256" key="8">
    <source>
        <dbReference type="ARBA" id="ARBA00022927"/>
    </source>
</evidence>
<keyword evidence="12" id="KW-0282">Flagellum</keyword>
<keyword evidence="9" id="KW-0472">Membrane</keyword>
<keyword evidence="6" id="KW-0145">Chemotaxis</keyword>
<comment type="similarity">
    <text evidence="2">Belongs to the FliJ family.</text>
</comment>
<keyword evidence="12" id="KW-0966">Cell projection</keyword>
<keyword evidence="13" id="KW-1185">Reference proteome</keyword>
<sequence length="147" mass="17260">MASSFRLQAVLEHRQRLEDRCRQQLAAALQCCQQLQQQYQQLTDRCDSLASEYTQRQQAGMTIADLLLYENGLNTLREERVQLGLSLKKAQDQIVRCREELAEASRNKKLLEKLKDKKMLEAKHEQLRQEMLQLDEVALRFRNGEEP</sequence>
<keyword evidence="11" id="KW-0175">Coiled coil</keyword>
<accession>A0A1G7BK99</accession>
<organism evidence="12 13">
    <name type="scientific">Desulfuromonas thiophila</name>
    <dbReference type="NCBI Taxonomy" id="57664"/>
    <lineage>
        <taxon>Bacteria</taxon>
        <taxon>Pseudomonadati</taxon>
        <taxon>Thermodesulfobacteriota</taxon>
        <taxon>Desulfuromonadia</taxon>
        <taxon>Desulfuromonadales</taxon>
        <taxon>Desulfuromonadaceae</taxon>
        <taxon>Desulfuromonas</taxon>
    </lineage>
</organism>
<keyword evidence="10" id="KW-1006">Bacterial flagellum protein export</keyword>
<dbReference type="InterPro" id="IPR053716">
    <property type="entry name" value="Flag_assembly_chemotaxis_eff"/>
</dbReference>